<feature type="transmembrane region" description="Helical" evidence="1">
    <location>
        <begin position="12"/>
        <end position="32"/>
    </location>
</feature>
<evidence type="ECO:0000313" key="2">
    <source>
        <dbReference type="EMBL" id="VAW71215.1"/>
    </source>
</evidence>
<sequence length="143" mass="16505">MDQDTAQKLRLFYITSIFSIAFAMLGFTYNAWRMEVTEDNSNIRTAAFEVLLQLSQLQQNIYAAHYDKNTQEGNPRKAWVTVGLVVDMSVFISPDVQAQAIILNTRWSESWSVVAEDEKVVKELILQIDEVRFRINTALRNLQ</sequence>
<keyword evidence="1" id="KW-0472">Membrane</keyword>
<proteinExistence type="predicted"/>
<gene>
    <name evidence="2" type="ORF">MNBD_GAMMA10-3195</name>
</gene>
<keyword evidence="1" id="KW-0812">Transmembrane</keyword>
<reference evidence="2" key="1">
    <citation type="submission" date="2018-06" db="EMBL/GenBank/DDBJ databases">
        <authorList>
            <person name="Zhirakovskaya E."/>
        </authorList>
    </citation>
    <scope>NUCLEOTIDE SEQUENCE</scope>
</reference>
<dbReference type="AlphaFoldDB" id="A0A3B0XS12"/>
<accession>A0A3B0XS12</accession>
<evidence type="ECO:0000256" key="1">
    <source>
        <dbReference type="SAM" id="Phobius"/>
    </source>
</evidence>
<organism evidence="2">
    <name type="scientific">hydrothermal vent metagenome</name>
    <dbReference type="NCBI Taxonomy" id="652676"/>
    <lineage>
        <taxon>unclassified sequences</taxon>
        <taxon>metagenomes</taxon>
        <taxon>ecological metagenomes</taxon>
    </lineage>
</organism>
<name>A0A3B0XS12_9ZZZZ</name>
<protein>
    <submittedName>
        <fullName evidence="2">Uncharacterized protein</fullName>
    </submittedName>
</protein>
<dbReference type="EMBL" id="UOFJ01000579">
    <property type="protein sequence ID" value="VAW71215.1"/>
    <property type="molecule type" value="Genomic_DNA"/>
</dbReference>
<keyword evidence="1" id="KW-1133">Transmembrane helix</keyword>